<dbReference type="InterPro" id="IPR054189">
    <property type="entry name" value="DUF6894"/>
</dbReference>
<protein>
    <recommendedName>
        <fullName evidence="1">DUF6894 domain-containing protein</fullName>
    </recommendedName>
</protein>
<accession>A0ABT0RY18</accession>
<evidence type="ECO:0000313" key="3">
    <source>
        <dbReference type="Proteomes" id="UP001203410"/>
    </source>
</evidence>
<feature type="domain" description="DUF6894" evidence="1">
    <location>
        <begin position="3"/>
        <end position="72"/>
    </location>
</feature>
<evidence type="ECO:0000313" key="2">
    <source>
        <dbReference type="EMBL" id="MCL6699615.1"/>
    </source>
</evidence>
<dbReference type="RefSeq" id="WP_249905068.1">
    <property type="nucleotide sequence ID" value="NZ_JAMGBA010000003.1"/>
</dbReference>
<proteinExistence type="predicted"/>
<keyword evidence="3" id="KW-1185">Reference proteome</keyword>
<comment type="caution">
    <text evidence="2">The sequence shown here is derived from an EMBL/GenBank/DDBJ whole genome shotgun (WGS) entry which is preliminary data.</text>
</comment>
<dbReference type="Proteomes" id="UP001203410">
    <property type="component" value="Unassembled WGS sequence"/>
</dbReference>
<evidence type="ECO:0000259" key="1">
    <source>
        <dbReference type="Pfam" id="PF21834"/>
    </source>
</evidence>
<name>A0ABT0RY18_9SPHN</name>
<dbReference type="Pfam" id="PF21834">
    <property type="entry name" value="DUF6894"/>
    <property type="match status" value="1"/>
</dbReference>
<reference evidence="2 3" key="1">
    <citation type="submission" date="2022-05" db="EMBL/GenBank/DDBJ databases">
        <authorList>
            <person name="Jo J.-H."/>
            <person name="Im W.-T."/>
        </authorList>
    </citation>
    <scope>NUCLEOTIDE SEQUENCE [LARGE SCALE GENOMIC DNA]</scope>
    <source>
        <strain evidence="2 3">NSE70-1</strain>
    </source>
</reference>
<gene>
    <name evidence="2" type="ORF">LZ496_12585</name>
</gene>
<dbReference type="EMBL" id="JAMGBA010000003">
    <property type="protein sequence ID" value="MCL6699615.1"/>
    <property type="molecule type" value="Genomic_DNA"/>
</dbReference>
<sequence length="79" mass="8995">MSRYFFHVYSDAVAHDEDGQDLASVTIAREAAVRAAREFAADQITERGEVHLRHRIEVEDEQGRPVFTLPFAAAFKIVY</sequence>
<organism evidence="2 3">
    <name type="scientific">Sphingomonas caseinilyticus</name>
    <dbReference type="NCBI Taxonomy" id="2908205"/>
    <lineage>
        <taxon>Bacteria</taxon>
        <taxon>Pseudomonadati</taxon>
        <taxon>Pseudomonadota</taxon>
        <taxon>Alphaproteobacteria</taxon>
        <taxon>Sphingomonadales</taxon>
        <taxon>Sphingomonadaceae</taxon>
        <taxon>Sphingomonas</taxon>
    </lineage>
</organism>